<organism evidence="7 8">
    <name type="scientific">Marivirga arenosa</name>
    <dbReference type="NCBI Taxonomy" id="3059076"/>
    <lineage>
        <taxon>Bacteria</taxon>
        <taxon>Pseudomonadati</taxon>
        <taxon>Bacteroidota</taxon>
        <taxon>Cytophagia</taxon>
        <taxon>Cytophagales</taxon>
        <taxon>Marivirgaceae</taxon>
        <taxon>Marivirga</taxon>
    </lineage>
</organism>
<dbReference type="AlphaFoldDB" id="A0AA51N713"/>
<keyword evidence="3 4" id="KW-0687">Ribonucleoprotein</keyword>
<protein>
    <recommendedName>
        <fullName evidence="4">Large ribosomal subunit protein bL17</fullName>
    </recommendedName>
</protein>
<reference evidence="7" key="1">
    <citation type="submission" date="2023-08" db="EMBL/GenBank/DDBJ databases">
        <title>Comparative genomics and taxonomic characterization of three novel marine species of genus Marivirga.</title>
        <authorList>
            <person name="Muhammad N."/>
            <person name="Kim S.-G."/>
        </authorList>
    </citation>
    <scope>NUCLEOTIDE SEQUENCE [LARGE SCALE GENOMIC DNA]</scope>
    <source>
        <strain evidence="7">ABR2-2</strain>
    </source>
</reference>
<dbReference type="PANTHER" id="PTHR14413">
    <property type="entry name" value="RIBOSOMAL PROTEIN L17"/>
    <property type="match status" value="1"/>
</dbReference>
<evidence type="ECO:0000313" key="8">
    <source>
        <dbReference type="Proteomes" id="UP001244443"/>
    </source>
</evidence>
<dbReference type="PROSITE" id="PS01167">
    <property type="entry name" value="RIBOSOMAL_L17"/>
    <property type="match status" value="1"/>
</dbReference>
<accession>A0AA51N713</accession>
<dbReference type="EMBL" id="CP129970">
    <property type="protein sequence ID" value="WMN07344.1"/>
    <property type="molecule type" value="Genomic_DNA"/>
</dbReference>
<evidence type="ECO:0000256" key="4">
    <source>
        <dbReference type="HAMAP-Rule" id="MF_01368"/>
    </source>
</evidence>
<dbReference type="GO" id="GO:0022625">
    <property type="term" value="C:cytosolic large ribosomal subunit"/>
    <property type="evidence" value="ECO:0007669"/>
    <property type="project" value="TreeGrafter"/>
</dbReference>
<dbReference type="FunFam" id="3.90.1030.10:FF:000006">
    <property type="entry name" value="50S ribosomal protein L17"/>
    <property type="match status" value="1"/>
</dbReference>
<dbReference type="NCBIfam" id="TIGR00059">
    <property type="entry name" value="L17"/>
    <property type="match status" value="1"/>
</dbReference>
<dbReference type="HAMAP" id="MF_01368">
    <property type="entry name" value="Ribosomal_bL17"/>
    <property type="match status" value="1"/>
</dbReference>
<comment type="similarity">
    <text evidence="1 4 5">Belongs to the bacterial ribosomal protein bL17 family.</text>
</comment>
<feature type="compositionally biased region" description="Basic and acidic residues" evidence="6">
    <location>
        <begin position="154"/>
        <end position="206"/>
    </location>
</feature>
<dbReference type="GO" id="GO:0006412">
    <property type="term" value="P:translation"/>
    <property type="evidence" value="ECO:0007669"/>
    <property type="project" value="UniProtKB-UniRule"/>
</dbReference>
<dbReference type="Pfam" id="PF01196">
    <property type="entry name" value="Ribosomal_L17"/>
    <property type="match status" value="1"/>
</dbReference>
<dbReference type="InterPro" id="IPR047859">
    <property type="entry name" value="Ribosomal_bL17_CS"/>
</dbReference>
<sequence length="206" mass="22860">MRHGKKFNHLSRTASHRNAMLSNMAGSLILSKRITTTVAKAKALRKYVEPLLTKSKEDTTHNRRVVFSSLKNKEVLKELFDEVATKIANRPGGYTRIIKFGSRLGDDAEMALIELVDYNENLLGGSDKKEAKKTTRRSRRGGGSKSASASTESKATEAKETKEEAPKKEAKKEEAPKAAAKKEEAPKAEKKEAKSEDKKEDKKGDE</sequence>
<dbReference type="PANTHER" id="PTHR14413:SF16">
    <property type="entry name" value="LARGE RIBOSOMAL SUBUNIT PROTEIN BL17M"/>
    <property type="match status" value="1"/>
</dbReference>
<evidence type="ECO:0000256" key="6">
    <source>
        <dbReference type="SAM" id="MobiDB-lite"/>
    </source>
</evidence>
<gene>
    <name evidence="4 7" type="primary">rplQ</name>
    <name evidence="7" type="ORF">QYS48_11725</name>
</gene>
<evidence type="ECO:0000313" key="7">
    <source>
        <dbReference type="EMBL" id="WMN07344.1"/>
    </source>
</evidence>
<dbReference type="SUPFAM" id="SSF64263">
    <property type="entry name" value="Prokaryotic ribosomal protein L17"/>
    <property type="match status" value="1"/>
</dbReference>
<feature type="region of interest" description="Disordered" evidence="6">
    <location>
        <begin position="124"/>
        <end position="206"/>
    </location>
</feature>
<name>A0AA51N713_9BACT</name>
<dbReference type="InterPro" id="IPR000456">
    <property type="entry name" value="Ribosomal_bL17"/>
</dbReference>
<evidence type="ECO:0000256" key="1">
    <source>
        <dbReference type="ARBA" id="ARBA00008777"/>
    </source>
</evidence>
<evidence type="ECO:0000256" key="5">
    <source>
        <dbReference type="RuleBase" id="RU000660"/>
    </source>
</evidence>
<evidence type="ECO:0000256" key="3">
    <source>
        <dbReference type="ARBA" id="ARBA00023274"/>
    </source>
</evidence>
<evidence type="ECO:0000256" key="2">
    <source>
        <dbReference type="ARBA" id="ARBA00022980"/>
    </source>
</evidence>
<dbReference type="RefSeq" id="WP_308357469.1">
    <property type="nucleotide sequence ID" value="NZ_CP129970.2"/>
</dbReference>
<dbReference type="GO" id="GO:0003735">
    <property type="term" value="F:structural constituent of ribosome"/>
    <property type="evidence" value="ECO:0007669"/>
    <property type="project" value="InterPro"/>
</dbReference>
<dbReference type="Gene3D" id="3.90.1030.10">
    <property type="entry name" value="Ribosomal protein L17"/>
    <property type="match status" value="1"/>
</dbReference>
<proteinExistence type="inferred from homology"/>
<dbReference type="InterPro" id="IPR036373">
    <property type="entry name" value="Ribosomal_bL17_sf"/>
</dbReference>
<keyword evidence="8" id="KW-1185">Reference proteome</keyword>
<comment type="subunit">
    <text evidence="4">Part of the 50S ribosomal subunit. Contacts protein L32.</text>
</comment>
<keyword evidence="2 4" id="KW-0689">Ribosomal protein</keyword>
<dbReference type="Proteomes" id="UP001244443">
    <property type="component" value="Chromosome"/>
</dbReference>